<dbReference type="InterPro" id="IPR036291">
    <property type="entry name" value="NAD(P)-bd_dom_sf"/>
</dbReference>
<dbReference type="SUPFAM" id="SSF51735">
    <property type="entry name" value="NAD(P)-binding Rossmann-fold domains"/>
    <property type="match status" value="1"/>
</dbReference>
<feature type="domain" description="NmrA-like" evidence="3">
    <location>
        <begin position="51"/>
        <end position="213"/>
    </location>
</feature>
<comment type="caution">
    <text evidence="4">The sequence shown here is derived from an EMBL/GenBank/DDBJ whole genome shotgun (WGS) entry which is preliminary data.</text>
</comment>
<sequence>MAYNKIGIVGATGLLGQELTRALVDEGYDVVPFSRQTTTVAGLPTQVLKSLVGFDVVISTVGHRGMKEQIPLIQQAKRDGVKRFVPSEFGIDPRAPAAQADFFKPKREVFAALKAADFIDGWTAISSGFLDSVIPAFATFDSTSSTVKIHGNGDLQYPFTVRYDIGRILAYTFKHPKQYKDTWLAVANEWLSLKEIAQIIKVKSGKELLMENVGLDDSTPVLRLLEENGWSTFSREDQTMDLPVKLADLKDYIDV</sequence>
<keyword evidence="1" id="KW-0521">NADP</keyword>
<dbReference type="Proteomes" id="UP001160390">
    <property type="component" value="Unassembled WGS sequence"/>
</dbReference>
<dbReference type="EMBL" id="CABFNP030001069">
    <property type="protein sequence ID" value="CAI6091042.1"/>
    <property type="molecule type" value="Genomic_DNA"/>
</dbReference>
<keyword evidence="2" id="KW-0560">Oxidoreductase</keyword>
<dbReference type="InterPro" id="IPR008030">
    <property type="entry name" value="NmrA-like"/>
</dbReference>
<keyword evidence="5" id="KW-1185">Reference proteome</keyword>
<accession>A0AA35M5R5</accession>
<dbReference type="GO" id="GO:0016491">
    <property type="term" value="F:oxidoreductase activity"/>
    <property type="evidence" value="ECO:0007669"/>
    <property type="project" value="UniProtKB-KW"/>
</dbReference>
<evidence type="ECO:0000256" key="2">
    <source>
        <dbReference type="ARBA" id="ARBA00023002"/>
    </source>
</evidence>
<name>A0AA35M5R5_9HYPO</name>
<evidence type="ECO:0000256" key="1">
    <source>
        <dbReference type="ARBA" id="ARBA00022857"/>
    </source>
</evidence>
<dbReference type="InterPro" id="IPR051609">
    <property type="entry name" value="NmrA/Isoflavone_reductase-like"/>
</dbReference>
<dbReference type="AlphaFoldDB" id="A0AA35M5R5"/>
<organism evidence="4 5">
    <name type="scientific">Clonostachys chloroleuca</name>
    <dbReference type="NCBI Taxonomy" id="1926264"/>
    <lineage>
        <taxon>Eukaryota</taxon>
        <taxon>Fungi</taxon>
        <taxon>Dikarya</taxon>
        <taxon>Ascomycota</taxon>
        <taxon>Pezizomycotina</taxon>
        <taxon>Sordariomycetes</taxon>
        <taxon>Hypocreomycetidae</taxon>
        <taxon>Hypocreales</taxon>
        <taxon>Bionectriaceae</taxon>
        <taxon>Clonostachys</taxon>
    </lineage>
</organism>
<protein>
    <recommendedName>
        <fullName evidence="3">NmrA-like domain-containing protein</fullName>
    </recommendedName>
</protein>
<evidence type="ECO:0000259" key="3">
    <source>
        <dbReference type="Pfam" id="PF05368"/>
    </source>
</evidence>
<dbReference type="Gene3D" id="3.90.25.10">
    <property type="entry name" value="UDP-galactose 4-epimerase, domain 1"/>
    <property type="match status" value="1"/>
</dbReference>
<evidence type="ECO:0000313" key="4">
    <source>
        <dbReference type="EMBL" id="CAI6091042.1"/>
    </source>
</evidence>
<dbReference type="Pfam" id="PF05368">
    <property type="entry name" value="NmrA"/>
    <property type="match status" value="1"/>
</dbReference>
<dbReference type="PANTHER" id="PTHR47706">
    <property type="entry name" value="NMRA-LIKE FAMILY PROTEIN"/>
    <property type="match status" value="1"/>
</dbReference>
<dbReference type="Gene3D" id="3.40.50.720">
    <property type="entry name" value="NAD(P)-binding Rossmann-like Domain"/>
    <property type="match status" value="1"/>
</dbReference>
<dbReference type="PANTHER" id="PTHR47706:SF9">
    <property type="entry name" value="NMRA-LIKE DOMAIN-CONTAINING PROTEIN-RELATED"/>
    <property type="match status" value="1"/>
</dbReference>
<gene>
    <name evidence="4" type="ORF">CCHLO57077_00019866</name>
</gene>
<proteinExistence type="predicted"/>
<evidence type="ECO:0000313" key="5">
    <source>
        <dbReference type="Proteomes" id="UP001160390"/>
    </source>
</evidence>
<reference evidence="4" key="1">
    <citation type="submission" date="2023-01" db="EMBL/GenBank/DDBJ databases">
        <authorList>
            <person name="Piombo E."/>
        </authorList>
    </citation>
    <scope>NUCLEOTIDE SEQUENCE</scope>
</reference>